<keyword evidence="3" id="KW-0963">Cytoplasm</keyword>
<evidence type="ECO:0000256" key="8">
    <source>
        <dbReference type="ARBA" id="ARBA00034006"/>
    </source>
</evidence>
<keyword evidence="11" id="KW-1185">Reference proteome</keyword>
<keyword evidence="6" id="KW-0653">Protein transport</keyword>
<dbReference type="NCBIfam" id="TIGR01026">
    <property type="entry name" value="fliI_yscN"/>
    <property type="match status" value="1"/>
</dbReference>
<evidence type="ECO:0000256" key="6">
    <source>
        <dbReference type="ARBA" id="ARBA00022927"/>
    </source>
</evidence>
<comment type="catalytic activity">
    <reaction evidence="8">
        <text>ATP + H2O + cellular proteinSide 1 = ADP + phosphate + cellular proteinSide 2.</text>
        <dbReference type="EC" id="7.4.2.8"/>
    </reaction>
</comment>
<dbReference type="InterPro" id="IPR027417">
    <property type="entry name" value="P-loop_NTPase"/>
</dbReference>
<dbReference type="InterPro" id="IPR000194">
    <property type="entry name" value="ATPase_F1/V1/A1_a/bsu_nucl-bd"/>
</dbReference>
<dbReference type="Pfam" id="PF00006">
    <property type="entry name" value="ATP-synt_ab"/>
    <property type="match status" value="1"/>
</dbReference>
<accession>A0ABZ1BL78</accession>
<dbReference type="InterPro" id="IPR050053">
    <property type="entry name" value="ATPase_alpha/beta_chains"/>
</dbReference>
<dbReference type="InterPro" id="IPR003593">
    <property type="entry name" value="AAA+_ATPase"/>
</dbReference>
<evidence type="ECO:0000256" key="1">
    <source>
        <dbReference type="ARBA" id="ARBA00004496"/>
    </source>
</evidence>
<dbReference type="InterPro" id="IPR005714">
    <property type="entry name" value="ATPase_T3SS_FliI/YscN"/>
</dbReference>
<dbReference type="Pfam" id="PF18269">
    <property type="entry name" value="T3SS_ATPase_C"/>
    <property type="match status" value="1"/>
</dbReference>
<dbReference type="RefSeq" id="WP_324667583.1">
    <property type="nucleotide sequence ID" value="NZ_CP141614.1"/>
</dbReference>
<dbReference type="PANTHER" id="PTHR15184">
    <property type="entry name" value="ATP SYNTHASE"/>
    <property type="match status" value="1"/>
</dbReference>
<evidence type="ECO:0000256" key="3">
    <source>
        <dbReference type="ARBA" id="ARBA00022490"/>
    </source>
</evidence>
<dbReference type="EMBL" id="CP141614">
    <property type="protein sequence ID" value="WRP13338.1"/>
    <property type="molecule type" value="Genomic_DNA"/>
</dbReference>
<feature type="domain" description="AAA+ ATPase" evidence="9">
    <location>
        <begin position="157"/>
        <end position="337"/>
    </location>
</feature>
<evidence type="ECO:0000313" key="11">
    <source>
        <dbReference type="Proteomes" id="UP001333102"/>
    </source>
</evidence>
<keyword evidence="2" id="KW-0813">Transport</keyword>
<evidence type="ECO:0000256" key="2">
    <source>
        <dbReference type="ARBA" id="ARBA00022448"/>
    </source>
</evidence>
<proteinExistence type="predicted"/>
<evidence type="ECO:0000313" key="10">
    <source>
        <dbReference type="EMBL" id="WRP13338.1"/>
    </source>
</evidence>
<gene>
    <name evidence="10" type="ORF">VLY81_07695</name>
</gene>
<sequence length="442" mass="46994">MGVDVSRLVRAVDAIPDVRATGRIRRAVGLALESLGPPSRVGELVEIRRPGASPLVAEIVGFKGRHAILLPLGSAEGIAPGTPVVSRRHPLRVPVGPGLLGRVLDGLGRPMDDAGPVDAEAWYPVDRPAPDPLRRPRIAQALSVGVRAIDGLLTCGKGQRLGVFAGSGVGKSTLLGMMARGTEADVVVVALVGERGREVRDFIERDLESGLRRAVVVAATSDQPAMVRLKAAFAATAIAEYFRDQGLDVLLLMDSLTRLAYAQREVGLAAGEPPTTRGYPPSVFSLLPRLLERAGTSERGSITAFYTVLVDGDDLNDPIADAARSILDGHVVLARSLAERHHYPAIDVLASVSRVMSEVAAEGHRKAAATVRRLMAAYRDVEDLVQIGAYVRGSNPLADRAIDAKRPVERFLQQGVFERSSLPETVQALEALAGQFGDEEAA</sequence>
<dbReference type="InterPro" id="IPR040627">
    <property type="entry name" value="T3SS_ATPase_C"/>
</dbReference>
<keyword evidence="4" id="KW-0547">Nucleotide-binding</keyword>
<keyword evidence="5" id="KW-0067">ATP-binding</keyword>
<dbReference type="PROSITE" id="PS00152">
    <property type="entry name" value="ATPASE_ALPHA_BETA"/>
    <property type="match status" value="1"/>
</dbReference>
<protein>
    <submittedName>
        <fullName evidence="10">FliI/YscN family ATPase</fullName>
    </submittedName>
</protein>
<dbReference type="PANTHER" id="PTHR15184:SF9">
    <property type="entry name" value="SPI-1 TYPE 3 SECRETION SYSTEM ATPASE"/>
    <property type="match status" value="1"/>
</dbReference>
<evidence type="ECO:0000256" key="4">
    <source>
        <dbReference type="ARBA" id="ARBA00022741"/>
    </source>
</evidence>
<keyword evidence="7" id="KW-1278">Translocase</keyword>
<reference evidence="11" key="1">
    <citation type="submission" date="2023-12" db="EMBL/GenBank/DDBJ databases">
        <title>Novel isolates from deep terrestrial aquifers shed light on the physiology and ecology of the class Limnochordia.</title>
        <authorList>
            <person name="Karnachuk O.V."/>
            <person name="Lukina A.P."/>
            <person name="Avakyan M.R."/>
            <person name="Kadnikov V."/>
            <person name="Begmatov S."/>
            <person name="Beletsky A.V."/>
            <person name="Mardanov A.V."/>
            <person name="Ravin N.V."/>
        </authorList>
    </citation>
    <scope>NUCLEOTIDE SEQUENCE [LARGE SCALE GENOMIC DNA]</scope>
    <source>
        <strain evidence="11">LN</strain>
    </source>
</reference>
<dbReference type="SUPFAM" id="SSF52540">
    <property type="entry name" value="P-loop containing nucleoside triphosphate hydrolases"/>
    <property type="match status" value="1"/>
</dbReference>
<evidence type="ECO:0000256" key="7">
    <source>
        <dbReference type="ARBA" id="ARBA00022967"/>
    </source>
</evidence>
<comment type="subcellular location">
    <subcellularLocation>
        <location evidence="1">Cytoplasm</location>
    </subcellularLocation>
</comment>
<dbReference type="CDD" id="cd18117">
    <property type="entry name" value="ATP-synt_flagellum-secretory_path_III_N"/>
    <property type="match status" value="1"/>
</dbReference>
<dbReference type="InterPro" id="IPR020003">
    <property type="entry name" value="ATPase_a/bsu_AS"/>
</dbReference>
<name>A0ABZ1BL78_9FIRM</name>
<evidence type="ECO:0000256" key="5">
    <source>
        <dbReference type="ARBA" id="ARBA00022840"/>
    </source>
</evidence>
<organism evidence="10 11">
    <name type="scientific">Geochorda subterranea</name>
    <dbReference type="NCBI Taxonomy" id="3109564"/>
    <lineage>
        <taxon>Bacteria</taxon>
        <taxon>Bacillati</taxon>
        <taxon>Bacillota</taxon>
        <taxon>Limnochordia</taxon>
        <taxon>Limnochordales</taxon>
        <taxon>Geochordaceae</taxon>
        <taxon>Geochorda</taxon>
    </lineage>
</organism>
<dbReference type="CDD" id="cd01136">
    <property type="entry name" value="ATPase_flagellum-secretory_path_III"/>
    <property type="match status" value="1"/>
</dbReference>
<dbReference type="Proteomes" id="UP001333102">
    <property type="component" value="Chromosome"/>
</dbReference>
<evidence type="ECO:0000259" key="9">
    <source>
        <dbReference type="SMART" id="SM00382"/>
    </source>
</evidence>
<dbReference type="SMART" id="SM00382">
    <property type="entry name" value="AAA"/>
    <property type="match status" value="1"/>
</dbReference>
<dbReference type="Gene3D" id="3.40.50.12240">
    <property type="match status" value="1"/>
</dbReference>